<proteinExistence type="predicted"/>
<protein>
    <recommendedName>
        <fullName evidence="2">Transcription regulator TrmB N-terminal domain-containing protein</fullName>
    </recommendedName>
</protein>
<dbReference type="EMBL" id="BART01006202">
    <property type="protein sequence ID" value="GAG59398.1"/>
    <property type="molecule type" value="Genomic_DNA"/>
</dbReference>
<reference evidence="1" key="1">
    <citation type="journal article" date="2014" name="Front. Microbiol.">
        <title>High frequency of phylogenetically diverse reductive dehalogenase-homologous genes in deep subseafloor sedimentary metagenomes.</title>
        <authorList>
            <person name="Kawai M."/>
            <person name="Futagami T."/>
            <person name="Toyoda A."/>
            <person name="Takaki Y."/>
            <person name="Nishi S."/>
            <person name="Hori S."/>
            <person name="Arai W."/>
            <person name="Tsubouchi T."/>
            <person name="Morono Y."/>
            <person name="Uchiyama I."/>
            <person name="Ito T."/>
            <person name="Fujiyama A."/>
            <person name="Inagaki F."/>
            <person name="Takami H."/>
        </authorList>
    </citation>
    <scope>NUCLEOTIDE SEQUENCE</scope>
    <source>
        <strain evidence="1">Expedition CK06-06</strain>
    </source>
</reference>
<dbReference type="AlphaFoldDB" id="X0ZGE1"/>
<organism evidence="1">
    <name type="scientific">marine sediment metagenome</name>
    <dbReference type="NCBI Taxonomy" id="412755"/>
    <lineage>
        <taxon>unclassified sequences</taxon>
        <taxon>metagenomes</taxon>
        <taxon>ecological metagenomes</taxon>
    </lineage>
</organism>
<name>X0ZGE1_9ZZZZ</name>
<evidence type="ECO:0008006" key="2">
    <source>
        <dbReference type="Google" id="ProtNLM"/>
    </source>
</evidence>
<evidence type="ECO:0000313" key="1">
    <source>
        <dbReference type="EMBL" id="GAG59398.1"/>
    </source>
</evidence>
<accession>X0ZGE1</accession>
<gene>
    <name evidence="1" type="ORF">S01H4_14128</name>
</gene>
<comment type="caution">
    <text evidence="1">The sequence shown here is derived from an EMBL/GenBank/DDBJ whole genome shotgun (WGS) entry which is preliminary data.</text>
</comment>
<dbReference type="InterPro" id="IPR036388">
    <property type="entry name" value="WH-like_DNA-bd_sf"/>
</dbReference>
<sequence length="105" mass="12353">MSDREFLALSSLFDAIGIIEKGIEKIYHYLLDHKRIDNLNEVSKRFNLTLKRGYKICAVLNDLGLVQIYDRPMKIHLATPPISLWQTIINERIEELSHLFQEKKE</sequence>
<feature type="non-terminal residue" evidence="1">
    <location>
        <position position="105"/>
    </location>
</feature>
<dbReference type="Gene3D" id="1.10.10.10">
    <property type="entry name" value="Winged helix-like DNA-binding domain superfamily/Winged helix DNA-binding domain"/>
    <property type="match status" value="1"/>
</dbReference>